<dbReference type="AlphaFoldDB" id="A0A1R1C5G2"/>
<accession>A0A1R1C5G2</accession>
<name>A0A1R1C5G2_PAEAM</name>
<dbReference type="RefSeq" id="WP_076330622.1">
    <property type="nucleotide sequence ID" value="NZ_MRTJ01000001.1"/>
</dbReference>
<evidence type="ECO:0000313" key="1">
    <source>
        <dbReference type="EMBL" id="OMF17258.1"/>
    </source>
</evidence>
<dbReference type="OrthoDB" id="2666510at2"/>
<evidence type="ECO:0000313" key="2">
    <source>
        <dbReference type="Proteomes" id="UP000187134"/>
    </source>
</evidence>
<comment type="caution">
    <text evidence="1">The sequence shown here is derived from an EMBL/GenBank/DDBJ whole genome shotgun (WGS) entry which is preliminary data.</text>
</comment>
<dbReference type="EMBL" id="MRTJ01000001">
    <property type="protein sequence ID" value="OMF17258.1"/>
    <property type="molecule type" value="Genomic_DNA"/>
</dbReference>
<dbReference type="Proteomes" id="UP000187134">
    <property type="component" value="Unassembled WGS sequence"/>
</dbReference>
<reference evidence="1 2" key="1">
    <citation type="submission" date="2016-11" db="EMBL/GenBank/DDBJ databases">
        <title>Paenibacillus species isolates.</title>
        <authorList>
            <person name="Beno S.M."/>
        </authorList>
    </citation>
    <scope>NUCLEOTIDE SEQUENCE [LARGE SCALE GENOMIC DNA]</scope>
    <source>
        <strain evidence="1 2">FSL H8-0246</strain>
    </source>
</reference>
<organism evidence="1 2">
    <name type="scientific">Paenibacillus amylolyticus</name>
    <dbReference type="NCBI Taxonomy" id="1451"/>
    <lineage>
        <taxon>Bacteria</taxon>
        <taxon>Bacillati</taxon>
        <taxon>Bacillota</taxon>
        <taxon>Bacilli</taxon>
        <taxon>Bacillales</taxon>
        <taxon>Paenibacillaceae</taxon>
        <taxon>Paenibacillus</taxon>
    </lineage>
</organism>
<protein>
    <submittedName>
        <fullName evidence="1">Uncharacterized protein</fullName>
    </submittedName>
</protein>
<gene>
    <name evidence="1" type="ORF">BK131_04650</name>
</gene>
<proteinExistence type="predicted"/>
<sequence length="102" mass="10623">MAVVAKRLGKGTLTTTSANLYTVPAGTTTQLKALTLCNKTTTAATVTISLAGTEIIYQYSVKANDTITIPFLDQVLQSGETITGLSGTASAINYYISGKEVT</sequence>